<dbReference type="GeneID" id="8047486"/>
<keyword evidence="3" id="KW-0812">Transmembrane</keyword>
<feature type="compositionally biased region" description="Polar residues" evidence="2">
    <location>
        <begin position="778"/>
        <end position="799"/>
    </location>
</feature>
<dbReference type="KEGG" id="cdu:CD36_42280"/>
<evidence type="ECO:0008006" key="7">
    <source>
        <dbReference type="Google" id="ProtNLM"/>
    </source>
</evidence>
<evidence type="ECO:0000256" key="1">
    <source>
        <dbReference type="SAM" id="Coils"/>
    </source>
</evidence>
<dbReference type="eggNOG" id="ENOG502SGS1">
    <property type="taxonomic scope" value="Eukaryota"/>
</dbReference>
<feature type="region of interest" description="Disordered" evidence="2">
    <location>
        <begin position="767"/>
        <end position="807"/>
    </location>
</feature>
<reference evidence="5 6" key="1">
    <citation type="journal article" date="2009" name="Genome Res.">
        <title>Comparative genomics of the fungal pathogens Candida dubliniensis and Candida albicans.</title>
        <authorList>
            <person name="Jackson A.P."/>
            <person name="Gamble J.A."/>
            <person name="Yeomans T."/>
            <person name="Moran G.P."/>
            <person name="Saunders D."/>
            <person name="Harris D."/>
            <person name="Aslett M."/>
            <person name="Barrell J.F."/>
            <person name="Butler G."/>
            <person name="Citiulo F."/>
            <person name="Coleman D.C."/>
            <person name="de Groot P.W.J."/>
            <person name="Goodwin T.J."/>
            <person name="Quail M.A."/>
            <person name="McQuillan J."/>
            <person name="Munro C.A."/>
            <person name="Pain A."/>
            <person name="Poulter R.T."/>
            <person name="Rajandream M.A."/>
            <person name="Renauld H."/>
            <person name="Spiering M.J."/>
            <person name="Tivey A."/>
            <person name="Gow N.A.R."/>
            <person name="Barrell B."/>
            <person name="Sullivan D.J."/>
            <person name="Berriman M."/>
        </authorList>
    </citation>
    <scope>NUCLEOTIDE SEQUENCE [LARGE SCALE GENOMIC DNA]</scope>
    <source>
        <strain evidence="6">CD36 / ATCC MYA-646 / CBS 7987 / NCPF 3949 / NRRL Y-17841</strain>
    </source>
</reference>
<evidence type="ECO:0000313" key="6">
    <source>
        <dbReference type="Proteomes" id="UP000002605"/>
    </source>
</evidence>
<dbReference type="AlphaFoldDB" id="B9WFT8"/>
<gene>
    <name evidence="4" type="ordered locus">Cd36_42280</name>
    <name evidence="5" type="ORF">CD36_42280</name>
</gene>
<dbReference type="CGD" id="CAL0000160465">
    <property type="gene designation" value="Cd36_42280"/>
</dbReference>
<dbReference type="VEuPathDB" id="FungiDB:CD36_42280"/>
<name>B9WFT8_CANDC</name>
<keyword evidence="3" id="KW-1133">Transmembrane helix</keyword>
<dbReference type="HOGENOM" id="CLU_416173_0_0_1"/>
<feature type="region of interest" description="Disordered" evidence="2">
    <location>
        <begin position="1"/>
        <end position="57"/>
    </location>
</feature>
<feature type="compositionally biased region" description="Polar residues" evidence="2">
    <location>
        <begin position="42"/>
        <end position="57"/>
    </location>
</feature>
<evidence type="ECO:0000256" key="2">
    <source>
        <dbReference type="SAM" id="MobiDB-lite"/>
    </source>
</evidence>
<feature type="region of interest" description="Disordered" evidence="2">
    <location>
        <begin position="200"/>
        <end position="249"/>
    </location>
</feature>
<dbReference type="OrthoDB" id="4093311at2759"/>
<feature type="compositionally biased region" description="Acidic residues" evidence="2">
    <location>
        <begin position="203"/>
        <end position="214"/>
    </location>
</feature>
<dbReference type="RefSeq" id="XP_002419892.1">
    <property type="nucleotide sequence ID" value="XM_002419847.1"/>
</dbReference>
<evidence type="ECO:0000313" key="5">
    <source>
        <dbReference type="EMBL" id="CAX42107.1"/>
    </source>
</evidence>
<evidence type="ECO:0000313" key="4">
    <source>
        <dbReference type="CGD" id="CAL0000160465"/>
    </source>
</evidence>
<dbReference type="EMBL" id="FM992691">
    <property type="protein sequence ID" value="CAX42107.1"/>
    <property type="molecule type" value="Genomic_DNA"/>
</dbReference>
<proteinExistence type="predicted"/>
<evidence type="ECO:0000256" key="3">
    <source>
        <dbReference type="SAM" id="Phobius"/>
    </source>
</evidence>
<keyword evidence="1" id="KW-0175">Coiled coil</keyword>
<sequence>MSGFSMVPRFTNNTDDDDNSVHLKHNIGKANPLRSPIRKSRNSNNKNEVFSYNNHNHSSDVSIDEKIAKIISNSKTSIQENGNDIINDVPNGKFVQEKEEFDDDDDEEEEEEELDEFDTNKSYLKFLNGELKESINANEDANIDGGRGDEDYEDDEYILSDSDTFNEESLESDFDASGYEDGYLSDGDHEFDTDRFKEKNVFNDDDDDDNDDENNNNFTKENHYRYPRTRSNKLNKQESFGSLSRSPSISESDEINLVGSKLSNVQHDNNINWKQYIIISSISFLITILGYLLITGQISTILPNLFPSIGSFDTIKMAKLDGKLHRLDQELKNSHEKQQETLFQLQSQIDQLNNKVINVIENQQSSSKSNQNKSTITKHDDNDDKIITLENNQIQISPEFHQFLYKFIDNYQNSYLDEKLQQLEKFNDLQELQKYVEKLISKSMESIKQDIRLDIDNILDNLTLVSNNNNNNNNGNGNETKNHNVIIDPKTNKLWINSILDLITQGTSSTSINYADYSTGARILGFLTTSSSSSSSSSSHNHHHSILEKMLYGWWIYKSNFYQDEYNANHVLLDDDIVWKGGNQLGIRLSTNIIPTDIILECREDNNSPSPSQGILLSIGFKPNTKNGFNKLSKIPLSQLTSSQLPNQNENKYISKFKLIKQYHIKSFDNNGIYHIRLPIRFINLQISGKDLYFKFDKIGDNINTFSDTNININNIKVYGINEINAIKYQDKFQLLIDKFIDIEENDQNEQIITTNNKRVIEINTNEEEKEKDINGDSGKSSMNFMTSKHSEKYQQQYDMNDDDIYL</sequence>
<feature type="compositionally biased region" description="Polar residues" evidence="2">
    <location>
        <begin position="234"/>
        <end position="249"/>
    </location>
</feature>
<accession>B9WFT8</accession>
<keyword evidence="6" id="KW-1185">Reference proteome</keyword>
<feature type="coiled-coil region" evidence="1">
    <location>
        <begin position="317"/>
        <end position="362"/>
    </location>
</feature>
<keyword evidence="3" id="KW-0472">Membrane</keyword>
<organism evidence="5 6">
    <name type="scientific">Candida dubliniensis (strain CD36 / ATCC MYA-646 / CBS 7987 / NCPF 3949 / NRRL Y-17841)</name>
    <name type="common">Yeast</name>
    <dbReference type="NCBI Taxonomy" id="573826"/>
    <lineage>
        <taxon>Eukaryota</taxon>
        <taxon>Fungi</taxon>
        <taxon>Dikarya</taxon>
        <taxon>Ascomycota</taxon>
        <taxon>Saccharomycotina</taxon>
        <taxon>Pichiomycetes</taxon>
        <taxon>Debaryomycetaceae</taxon>
        <taxon>Candida/Lodderomyces clade</taxon>
        <taxon>Candida</taxon>
    </lineage>
</organism>
<dbReference type="Proteomes" id="UP000002605">
    <property type="component" value="Chromosome 4"/>
</dbReference>
<feature type="region of interest" description="Disordered" evidence="2">
    <location>
        <begin position="81"/>
        <end position="120"/>
    </location>
</feature>
<protein>
    <recommendedName>
        <fullName evidence="7">SUN domain-containing protein</fullName>
    </recommendedName>
</protein>
<feature type="compositionally biased region" description="Acidic residues" evidence="2">
    <location>
        <begin position="99"/>
        <end position="117"/>
    </location>
</feature>
<feature type="transmembrane region" description="Helical" evidence="3">
    <location>
        <begin position="276"/>
        <end position="294"/>
    </location>
</feature>